<geneLocation type="mitochondrion" evidence="2"/>
<proteinExistence type="predicted"/>
<keyword evidence="2" id="KW-0255">Endonuclease</keyword>
<organism evidence="2">
    <name type="scientific">Rhizoctonia solani</name>
    <dbReference type="NCBI Taxonomy" id="456999"/>
    <lineage>
        <taxon>Eukaryota</taxon>
        <taxon>Fungi</taxon>
        <taxon>Dikarya</taxon>
        <taxon>Basidiomycota</taxon>
        <taxon>Agaricomycotina</taxon>
        <taxon>Agaricomycetes</taxon>
        <taxon>Cantharellales</taxon>
        <taxon>Ceratobasidiaceae</taxon>
        <taxon>Rhizoctonia</taxon>
    </lineage>
</organism>
<evidence type="ECO:0000313" key="2">
    <source>
        <dbReference type="EMBL" id="QWC53657.1"/>
    </source>
</evidence>
<dbReference type="PANTHER" id="PTHR47539:SF1">
    <property type="entry name" value="PENTATRICOPEPTIDE REPEAT-CONTAINING PROTEIN OTP51, CHLOROPLASTIC"/>
    <property type="match status" value="1"/>
</dbReference>
<accession>A0A8E8L8A2</accession>
<protein>
    <submittedName>
        <fullName evidence="2">LAGLIDADG homing endonuclease</fullName>
    </submittedName>
</protein>
<keyword evidence="2" id="KW-0540">Nuclease</keyword>
<dbReference type="AlphaFoldDB" id="A0A8E8L8A2"/>
<name>A0A8E8L8A2_9AGAM</name>
<dbReference type="PANTHER" id="PTHR47539">
    <property type="entry name" value="PENTATRICOPEPTIDE REPEAT-CONTAINING PROTEIN OTP51, CHLOROPLASTIC"/>
    <property type="match status" value="1"/>
</dbReference>
<sequence length="223" mass="25476">MLPVSPDNDRPSRRLSKAEKSRITLSDKLKEILVGLILGGLTCQKQKLQRNPTFKFTQGMRHKEYLFHLFELFQNYCSKAPKKCNILPDKKTGKFYTYIVFYTYSLPCLVPLYELFFVDGNPVPKVVPTNIDKLLTSLGLCYWICEGGSFCKKDRSIILSTQDFSLQEVELLVKVLTDKFNLKCSINKNGKAFGILISTKSIPVIQSLLKEIMPPMMLHKIGL</sequence>
<dbReference type="InterPro" id="IPR052500">
    <property type="entry name" value="Chloro/Mito_RNA_Process"/>
</dbReference>
<dbReference type="InterPro" id="IPR004860">
    <property type="entry name" value="LAGLIDADG_dom"/>
</dbReference>
<dbReference type="EMBL" id="MW995474">
    <property type="protein sequence ID" value="QWC53657.1"/>
    <property type="molecule type" value="Genomic_DNA"/>
</dbReference>
<keyword evidence="2" id="KW-0496">Mitochondrion</keyword>
<feature type="domain" description="Homing endonuclease LAGLIDADG" evidence="1">
    <location>
        <begin position="30"/>
        <end position="203"/>
    </location>
</feature>
<dbReference type="Pfam" id="PF03161">
    <property type="entry name" value="LAGLIDADG_2"/>
    <property type="match status" value="1"/>
</dbReference>
<evidence type="ECO:0000259" key="1">
    <source>
        <dbReference type="Pfam" id="PF03161"/>
    </source>
</evidence>
<reference evidence="2" key="1">
    <citation type="submission" date="2021-04" db="EMBL/GenBank/DDBJ databases">
        <title>Mitogenome analysis reveals the evolution and host adaptation in Rhizoctonia solani.</title>
        <authorList>
            <person name="Zheng A."/>
            <person name="Lin R."/>
            <person name="Xia Y."/>
            <person name="Zhang D."/>
            <person name="Xiang X."/>
            <person name="Niu X."/>
            <person name="Liu Y."/>
            <person name="Jiang L."/>
            <person name="Wang X."/>
        </authorList>
    </citation>
    <scope>NUCLEOTIDE SEQUENCE</scope>
    <source>
        <strain evidence="2">AG1-IA</strain>
    </source>
</reference>
<dbReference type="GO" id="GO:0004519">
    <property type="term" value="F:endonuclease activity"/>
    <property type="evidence" value="ECO:0007669"/>
    <property type="project" value="UniProtKB-KW"/>
</dbReference>
<keyword evidence="2" id="KW-0378">Hydrolase</keyword>
<dbReference type="GO" id="GO:0000373">
    <property type="term" value="P:Group II intron splicing"/>
    <property type="evidence" value="ECO:0007669"/>
    <property type="project" value="TreeGrafter"/>
</dbReference>
<gene>
    <name evidence="2" type="primary">mag14</name>
</gene>
<dbReference type="GO" id="GO:0045292">
    <property type="term" value="P:mRNA cis splicing, via spliceosome"/>
    <property type="evidence" value="ECO:0007669"/>
    <property type="project" value="TreeGrafter"/>
</dbReference>